<reference evidence="1 2" key="1">
    <citation type="submission" date="2019-01" db="EMBL/GenBank/DDBJ databases">
        <title>Sinorhodobacter populi sp. nov. isolated from the symptomatic bark tissue of Populus euramericana canker.</title>
        <authorList>
            <person name="Xu G."/>
        </authorList>
    </citation>
    <scope>NUCLEOTIDE SEQUENCE [LARGE SCALE GENOMIC DNA]</scope>
    <source>
        <strain evidence="1 2">SK2B-1</strain>
    </source>
</reference>
<dbReference type="RefSeq" id="WP_128209735.1">
    <property type="nucleotide sequence ID" value="NZ_JBHRSO010000006.1"/>
</dbReference>
<protein>
    <submittedName>
        <fullName evidence="1">Uncharacterized protein</fullName>
    </submittedName>
</protein>
<proteinExistence type="predicted"/>
<sequence>MFQESGTAFPVRTGDPQIHNFCEDIEKQGISCKPTKSKGLSDQQVINSLQTETSRRKSGNIISRAMAPRHKRMSRMLGYSLILGTSEAWQAFGLIAAARLSAGERAALAAVVLATLDHGEATSIAAAVIGAAGDPLPAFLGGMHDARNWSQWASAEELKAYALAAFEAMAPADQARFFHYIGSVAI</sequence>
<reference evidence="1 2" key="2">
    <citation type="submission" date="2019-01" db="EMBL/GenBank/DDBJ databases">
        <authorList>
            <person name="Li Y."/>
        </authorList>
    </citation>
    <scope>NUCLEOTIDE SEQUENCE [LARGE SCALE GENOMIC DNA]</scope>
    <source>
        <strain evidence="1 2">SK2B-1</strain>
    </source>
</reference>
<organism evidence="1 2">
    <name type="scientific">Paenirhodobacter populi</name>
    <dbReference type="NCBI Taxonomy" id="2306993"/>
    <lineage>
        <taxon>Bacteria</taxon>
        <taxon>Pseudomonadati</taxon>
        <taxon>Pseudomonadota</taxon>
        <taxon>Alphaproteobacteria</taxon>
        <taxon>Rhodobacterales</taxon>
        <taxon>Rhodobacter group</taxon>
        <taxon>Paenirhodobacter</taxon>
    </lineage>
</organism>
<gene>
    <name evidence="1" type="ORF">D2T30_16175</name>
</gene>
<dbReference type="EMBL" id="SAUZ01000019">
    <property type="protein sequence ID" value="RWR18526.1"/>
    <property type="molecule type" value="Genomic_DNA"/>
</dbReference>
<accession>A0A443JD81</accession>
<dbReference type="Proteomes" id="UP000284476">
    <property type="component" value="Unassembled WGS sequence"/>
</dbReference>
<comment type="caution">
    <text evidence="1">The sequence shown here is derived from an EMBL/GenBank/DDBJ whole genome shotgun (WGS) entry which is preliminary data.</text>
</comment>
<name>A0A443JD81_9RHOB</name>
<dbReference type="AlphaFoldDB" id="A0A443JD81"/>
<evidence type="ECO:0000313" key="1">
    <source>
        <dbReference type="EMBL" id="RWR18526.1"/>
    </source>
</evidence>
<evidence type="ECO:0000313" key="2">
    <source>
        <dbReference type="Proteomes" id="UP000284476"/>
    </source>
</evidence>